<name>A0AAV1HTS1_9CHLO</name>
<dbReference type="EMBL" id="CAUYUE010000001">
    <property type="protein sequence ID" value="CAK0733519.1"/>
    <property type="molecule type" value="Genomic_DNA"/>
</dbReference>
<feature type="region of interest" description="Disordered" evidence="1">
    <location>
        <begin position="26"/>
        <end position="195"/>
    </location>
</feature>
<evidence type="ECO:0000313" key="4">
    <source>
        <dbReference type="Proteomes" id="UP001314263"/>
    </source>
</evidence>
<feature type="signal peptide" evidence="2">
    <location>
        <begin position="1"/>
        <end position="26"/>
    </location>
</feature>
<comment type="caution">
    <text evidence="3">The sequence shown here is derived from an EMBL/GenBank/DDBJ whole genome shotgun (WGS) entry which is preliminary data.</text>
</comment>
<evidence type="ECO:0000256" key="1">
    <source>
        <dbReference type="SAM" id="MobiDB-lite"/>
    </source>
</evidence>
<gene>
    <name evidence="3" type="ORF">CVIRNUC_000288</name>
</gene>
<keyword evidence="4" id="KW-1185">Reference proteome</keyword>
<keyword evidence="2" id="KW-0732">Signal</keyword>
<feature type="chain" id="PRO_5043863922" evidence="2">
    <location>
        <begin position="27"/>
        <end position="255"/>
    </location>
</feature>
<feature type="compositionally biased region" description="Low complexity" evidence="1">
    <location>
        <begin position="76"/>
        <end position="152"/>
    </location>
</feature>
<evidence type="ECO:0000256" key="2">
    <source>
        <dbReference type="SAM" id="SignalP"/>
    </source>
</evidence>
<evidence type="ECO:0000313" key="3">
    <source>
        <dbReference type="EMBL" id="CAK0733519.1"/>
    </source>
</evidence>
<dbReference type="AlphaFoldDB" id="A0AAV1HTS1"/>
<proteinExistence type="predicted"/>
<organism evidence="3 4">
    <name type="scientific">Coccomyxa viridis</name>
    <dbReference type="NCBI Taxonomy" id="1274662"/>
    <lineage>
        <taxon>Eukaryota</taxon>
        <taxon>Viridiplantae</taxon>
        <taxon>Chlorophyta</taxon>
        <taxon>core chlorophytes</taxon>
        <taxon>Trebouxiophyceae</taxon>
        <taxon>Trebouxiophyceae incertae sedis</taxon>
        <taxon>Coccomyxaceae</taxon>
        <taxon>Coccomyxa</taxon>
    </lineage>
</organism>
<accession>A0AAV1HTS1</accession>
<feature type="compositionally biased region" description="Pro residues" evidence="1">
    <location>
        <begin position="171"/>
        <end position="186"/>
    </location>
</feature>
<protein>
    <submittedName>
        <fullName evidence="3">Uncharacterized protein</fullName>
    </submittedName>
</protein>
<dbReference type="Proteomes" id="UP001314263">
    <property type="component" value="Unassembled WGS sequence"/>
</dbReference>
<dbReference type="PRINTS" id="PR01217">
    <property type="entry name" value="PRICHEXTENSN"/>
</dbReference>
<reference evidence="3 4" key="1">
    <citation type="submission" date="2023-10" db="EMBL/GenBank/DDBJ databases">
        <authorList>
            <person name="Maclean D."/>
            <person name="Macfadyen A."/>
        </authorList>
    </citation>
    <scope>NUCLEOTIDE SEQUENCE [LARGE SCALE GENOMIC DNA]</scope>
</reference>
<sequence>MAGFTLKLLFCLWAALMLGAPSPAMGARSLRQVATDSQAPAPLRPRSTEDRARPSGGSRPVKPATVAPKSPPTSPKPAAASPKSPAKTSKPPTAAPKSPAAAPKPAKTAPKSPAATPKPATAAPKSPAATPKPATAGPKSPAATPEPNTAAPKSPAAMPQLTPDTPSATFRPPPAAPKSPLQPPASPAATLPKTSGATGTCGAAHANLAAACPHDGQTYNVCLGGNARSGCRIVSKGNFPSADCSVTCTFSSAAT</sequence>